<name>A0A0G1MW54_9BACT</name>
<evidence type="ECO:0000256" key="1">
    <source>
        <dbReference type="SAM" id="MobiDB-lite"/>
    </source>
</evidence>
<comment type="caution">
    <text evidence="3">The sequence shown here is derived from an EMBL/GenBank/DDBJ whole genome shotgun (WGS) entry which is preliminary data.</text>
</comment>
<feature type="transmembrane region" description="Helical" evidence="2">
    <location>
        <begin position="64"/>
        <end position="86"/>
    </location>
</feature>
<keyword evidence="2" id="KW-1133">Transmembrane helix</keyword>
<feature type="compositionally biased region" description="Low complexity" evidence="1">
    <location>
        <begin position="13"/>
        <end position="29"/>
    </location>
</feature>
<evidence type="ECO:0000313" key="4">
    <source>
        <dbReference type="Proteomes" id="UP000034653"/>
    </source>
</evidence>
<protein>
    <submittedName>
        <fullName evidence="3">MalE-like protein maltose/maltodextrin ABC transporter</fullName>
    </submittedName>
</protein>
<keyword evidence="2" id="KW-0812">Transmembrane</keyword>
<dbReference type="Gene3D" id="3.40.190.10">
    <property type="entry name" value="Periplasmic binding protein-like II"/>
    <property type="match status" value="1"/>
</dbReference>
<dbReference type="EMBL" id="LCLG01000001">
    <property type="protein sequence ID" value="KKU12417.1"/>
    <property type="molecule type" value="Genomic_DNA"/>
</dbReference>
<dbReference type="InterPro" id="IPR050490">
    <property type="entry name" value="Bact_solute-bd_prot1"/>
</dbReference>
<dbReference type="Proteomes" id="UP000034653">
    <property type="component" value="Unassembled WGS sequence"/>
</dbReference>
<dbReference type="SUPFAM" id="SSF53850">
    <property type="entry name" value="Periplasmic binding protein-like II"/>
    <property type="match status" value="1"/>
</dbReference>
<dbReference type="AlphaFoldDB" id="A0A0G1MW54"/>
<accession>A0A0G1MW54</accession>
<evidence type="ECO:0000313" key="3">
    <source>
        <dbReference type="EMBL" id="KKU12417.1"/>
    </source>
</evidence>
<dbReference type="PANTHER" id="PTHR43649:SF12">
    <property type="entry name" value="DIACETYLCHITOBIOSE BINDING PROTEIN DASA"/>
    <property type="match status" value="1"/>
</dbReference>
<organism evidence="3 4">
    <name type="scientific">Candidatus Woesebacteria bacterium GW2011_GWA1_45_8</name>
    <dbReference type="NCBI Taxonomy" id="1618559"/>
    <lineage>
        <taxon>Bacteria</taxon>
        <taxon>Candidatus Woeseibacteriota</taxon>
    </lineage>
</organism>
<feature type="compositionally biased region" description="Pro residues" evidence="1">
    <location>
        <begin position="34"/>
        <end position="54"/>
    </location>
</feature>
<sequence>MAEPINFPSQEQPASPSPTGGGEPTPNNSFVGQPPIPPVAAPPAPTAPPAPMPTPSSKRKFPKIILVILAALALTGLAFFAIKFLFKGKVPGVENKITWWGLWEEASVINPIIEEYQTSHPGVKIEYVKQSHKDYRDRLENALSKGDGPDIFSFHNSWVPMFKDKLDKVPASVVGPAEFAQVYYPVVSSDLTSGAGFVGIPLMYDGLTLFINEDIFEAAGKPPPITWDDVRDLGKALTVKDEEGLITQSGVALGLTTNVDHWPEIIALMMLQNGAKLAQPSGELAEKAVDFYTIFYKEDRVWDENMPPSTIAFAAGKVAMYFGTSWRAFEIKQQNPELRFKTIPLPRLPKDIPTQPDVSYASYWAQGVWTKSTKKDAAWEFLKFAASGQSLEKMYASASQLRLFGQPYPRVDMAELLSTHPIVGSIIVQAPDAQSWYLADRTFDGPTGINSQIKKYFEDAINAVNEGKSIEKSLETAALGVVEVLSRYGIGRQ</sequence>
<reference evidence="3 4" key="1">
    <citation type="journal article" date="2015" name="Nature">
        <title>rRNA introns, odd ribosomes, and small enigmatic genomes across a large radiation of phyla.</title>
        <authorList>
            <person name="Brown C.T."/>
            <person name="Hug L.A."/>
            <person name="Thomas B.C."/>
            <person name="Sharon I."/>
            <person name="Castelle C.J."/>
            <person name="Singh A."/>
            <person name="Wilkins M.J."/>
            <person name="Williams K.H."/>
            <person name="Banfield J.F."/>
        </authorList>
    </citation>
    <scope>NUCLEOTIDE SEQUENCE [LARGE SCALE GENOMIC DNA]</scope>
</reference>
<gene>
    <name evidence="3" type="ORF">UX19_C0001G0021</name>
</gene>
<evidence type="ECO:0000256" key="2">
    <source>
        <dbReference type="SAM" id="Phobius"/>
    </source>
</evidence>
<dbReference type="PANTHER" id="PTHR43649">
    <property type="entry name" value="ARABINOSE-BINDING PROTEIN-RELATED"/>
    <property type="match status" value="1"/>
</dbReference>
<feature type="region of interest" description="Disordered" evidence="1">
    <location>
        <begin position="1"/>
        <end position="57"/>
    </location>
</feature>
<proteinExistence type="predicted"/>
<keyword evidence="2" id="KW-0472">Membrane</keyword>
<dbReference type="InterPro" id="IPR006059">
    <property type="entry name" value="SBP"/>
</dbReference>
<dbReference type="Pfam" id="PF01547">
    <property type="entry name" value="SBP_bac_1"/>
    <property type="match status" value="1"/>
</dbReference>